<comment type="caution">
    <text evidence="1">The sequence shown here is derived from an EMBL/GenBank/DDBJ whole genome shotgun (WGS) entry which is preliminary data.</text>
</comment>
<dbReference type="OrthoDB" id="9971308at2"/>
<gene>
    <name evidence="1" type="ORF">DYU11_22685</name>
</gene>
<dbReference type="Proteomes" id="UP000283523">
    <property type="component" value="Unassembled WGS sequence"/>
</dbReference>
<accession>A0A418M2G3</accession>
<keyword evidence="2" id="KW-1185">Reference proteome</keyword>
<proteinExistence type="predicted"/>
<dbReference type="EMBL" id="QXED01000007">
    <property type="protein sequence ID" value="RIV19739.1"/>
    <property type="molecule type" value="Genomic_DNA"/>
</dbReference>
<protein>
    <submittedName>
        <fullName evidence="1">Uncharacterized protein</fullName>
    </submittedName>
</protein>
<name>A0A418M2G3_9BACT</name>
<reference evidence="1 2" key="1">
    <citation type="submission" date="2018-08" db="EMBL/GenBank/DDBJ databases">
        <title>Fibrisoma montanum sp. nov., isolated from Danxia mountain soil.</title>
        <authorList>
            <person name="Huang Y."/>
        </authorList>
    </citation>
    <scope>NUCLEOTIDE SEQUENCE [LARGE SCALE GENOMIC DNA]</scope>
    <source>
        <strain evidence="1 2">HYT19</strain>
    </source>
</reference>
<sequence length="79" mass="8993">MTTIDAATVIERMRFWKKQPDVACFNFSEQGVRRGTHYPNIVLANGSGYMLTWPGDHEEAVRHQQKLTSGSKPQQLALF</sequence>
<organism evidence="1 2">
    <name type="scientific">Fibrisoma montanum</name>
    <dbReference type="NCBI Taxonomy" id="2305895"/>
    <lineage>
        <taxon>Bacteria</taxon>
        <taxon>Pseudomonadati</taxon>
        <taxon>Bacteroidota</taxon>
        <taxon>Cytophagia</taxon>
        <taxon>Cytophagales</taxon>
        <taxon>Spirosomataceae</taxon>
        <taxon>Fibrisoma</taxon>
    </lineage>
</organism>
<dbReference type="RefSeq" id="WP_119670025.1">
    <property type="nucleotide sequence ID" value="NZ_QXED01000007.1"/>
</dbReference>
<evidence type="ECO:0000313" key="1">
    <source>
        <dbReference type="EMBL" id="RIV19739.1"/>
    </source>
</evidence>
<dbReference type="AlphaFoldDB" id="A0A418M2G3"/>
<evidence type="ECO:0000313" key="2">
    <source>
        <dbReference type="Proteomes" id="UP000283523"/>
    </source>
</evidence>